<accession>B4RE44</accession>
<keyword evidence="8" id="KW-1185">Reference proteome</keyword>
<dbReference type="KEGG" id="pzu:PHZ_c2066"/>
<dbReference type="OrthoDB" id="9776600at2"/>
<evidence type="ECO:0000256" key="3">
    <source>
        <dbReference type="ARBA" id="ARBA00022801"/>
    </source>
</evidence>
<dbReference type="Gene3D" id="3.40.630.10">
    <property type="entry name" value="Zn peptidases"/>
    <property type="match status" value="1"/>
</dbReference>
<feature type="chain" id="PRO_5002825371" evidence="5">
    <location>
        <begin position="23"/>
        <end position="439"/>
    </location>
</feature>
<organism evidence="7 8">
    <name type="scientific">Phenylobacterium zucineum (strain HLK1)</name>
    <dbReference type="NCBI Taxonomy" id="450851"/>
    <lineage>
        <taxon>Bacteria</taxon>
        <taxon>Pseudomonadati</taxon>
        <taxon>Pseudomonadota</taxon>
        <taxon>Alphaproteobacteria</taxon>
        <taxon>Caulobacterales</taxon>
        <taxon>Caulobacteraceae</taxon>
        <taxon>Phenylobacterium</taxon>
    </lineage>
</organism>
<dbReference type="InterPro" id="IPR036264">
    <property type="entry name" value="Bact_exopeptidase_dim_dom"/>
</dbReference>
<keyword evidence="2" id="KW-0479">Metal-binding</keyword>
<comment type="cofactor">
    <cofactor evidence="1">
        <name>Zn(2+)</name>
        <dbReference type="ChEBI" id="CHEBI:29105"/>
    </cofactor>
</comment>
<name>B4RE44_PHEZH</name>
<dbReference type="STRING" id="450851.PHZ_c2066"/>
<dbReference type="RefSeq" id="WP_012522619.1">
    <property type="nucleotide sequence ID" value="NC_011144.1"/>
</dbReference>
<dbReference type="AlphaFoldDB" id="B4RE44"/>
<dbReference type="PROSITE" id="PS00758">
    <property type="entry name" value="ARGE_DAPE_CPG2_1"/>
    <property type="match status" value="1"/>
</dbReference>
<evidence type="ECO:0000256" key="1">
    <source>
        <dbReference type="ARBA" id="ARBA00001947"/>
    </source>
</evidence>
<proteinExistence type="predicted"/>
<dbReference type="GO" id="GO:0046872">
    <property type="term" value="F:metal ion binding"/>
    <property type="evidence" value="ECO:0007669"/>
    <property type="project" value="UniProtKB-KW"/>
</dbReference>
<feature type="signal peptide" evidence="5">
    <location>
        <begin position="1"/>
        <end position="22"/>
    </location>
</feature>
<dbReference type="InterPro" id="IPR002933">
    <property type="entry name" value="Peptidase_M20"/>
</dbReference>
<dbReference type="InterPro" id="IPR050072">
    <property type="entry name" value="Peptidase_M20A"/>
</dbReference>
<evidence type="ECO:0000313" key="7">
    <source>
        <dbReference type="EMBL" id="ACG78477.1"/>
    </source>
</evidence>
<evidence type="ECO:0000256" key="2">
    <source>
        <dbReference type="ARBA" id="ARBA00022723"/>
    </source>
</evidence>
<dbReference type="InterPro" id="IPR001261">
    <property type="entry name" value="ArgE/DapE_CS"/>
</dbReference>
<dbReference type="InterPro" id="IPR011650">
    <property type="entry name" value="Peptidase_M20_dimer"/>
</dbReference>
<keyword evidence="4" id="KW-0862">Zinc</keyword>
<evidence type="ECO:0000259" key="6">
    <source>
        <dbReference type="Pfam" id="PF07687"/>
    </source>
</evidence>
<dbReference type="Proteomes" id="UP000001868">
    <property type="component" value="Chromosome"/>
</dbReference>
<dbReference type="GO" id="GO:0016787">
    <property type="term" value="F:hydrolase activity"/>
    <property type="evidence" value="ECO:0007669"/>
    <property type="project" value="UniProtKB-KW"/>
</dbReference>
<reference evidence="7 8" key="1">
    <citation type="journal article" date="2008" name="BMC Genomics">
        <title>Complete genome of Phenylobacterium zucineum - a novel facultative intracellular bacterium isolated from human erythroleukemia cell line K562.</title>
        <authorList>
            <person name="Luo Y."/>
            <person name="Xu X."/>
            <person name="Ding Z."/>
            <person name="Liu Z."/>
            <person name="Zhang B."/>
            <person name="Yan Z."/>
            <person name="Sun J."/>
            <person name="Hu S."/>
            <person name="Hu X."/>
        </authorList>
    </citation>
    <scope>NUCLEOTIDE SEQUENCE [LARGE SCALE GENOMIC DNA]</scope>
    <source>
        <strain evidence="7 8">HLK1</strain>
    </source>
</reference>
<keyword evidence="5" id="KW-0732">Signal</keyword>
<keyword evidence="3" id="KW-0378">Hydrolase</keyword>
<gene>
    <name evidence="7" type="ordered locus">PHZ_c2066</name>
</gene>
<dbReference type="HOGENOM" id="CLU_021802_7_0_5"/>
<evidence type="ECO:0000313" key="8">
    <source>
        <dbReference type="Proteomes" id="UP000001868"/>
    </source>
</evidence>
<evidence type="ECO:0000256" key="5">
    <source>
        <dbReference type="SAM" id="SignalP"/>
    </source>
</evidence>
<dbReference type="Gene3D" id="3.30.70.360">
    <property type="match status" value="1"/>
</dbReference>
<evidence type="ECO:0000256" key="4">
    <source>
        <dbReference type="ARBA" id="ARBA00022833"/>
    </source>
</evidence>
<dbReference type="PANTHER" id="PTHR43808:SF32">
    <property type="entry name" value="ARGE_DAPE-RELATED DEACYLASE"/>
    <property type="match status" value="1"/>
</dbReference>
<dbReference type="Pfam" id="PF01546">
    <property type="entry name" value="Peptidase_M20"/>
    <property type="match status" value="1"/>
</dbReference>
<sequence>MKTACAALLGAFALASAAPAQAAPPTPAERAMIAAVEAERERSVKLLEDLVKVNSGTMNLPGVEQVGRMMRAELEPLGFDVRWVPMKATDRAGHIVAVHKGNGRGKRLLLIGHLDTVFEPDSPFQAWTRRGDVAEGPGVGDDKGGMVVMIAALRAMQAAGTLKDADITVVLTGDEEKPGAPLSIGRADLIAAGRASDVALDFEGLSREGGRDIGAIARRSATSWTLRATARSGHSSGVCMEGPGCGAVYELTRILDAFRRELAEPNLTYNVGILVGGANASVNEGRTGGQASGKSNIIAAEAVAVGDIRTLSNEQEARVRAKMQAIVARHLPKTEAVLTFEETGYPPMAPTEGNKALLARLNEVNRTLGLAEMPQGDPARRGAGDIAFVSFIDGLVGLGPAGENSHAPGETIDLTSLEVQAKRAALLMTRLSREPRGSR</sequence>
<dbReference type="SUPFAM" id="SSF55031">
    <property type="entry name" value="Bacterial exopeptidase dimerisation domain"/>
    <property type="match status" value="1"/>
</dbReference>
<dbReference type="SUPFAM" id="SSF53187">
    <property type="entry name" value="Zn-dependent exopeptidases"/>
    <property type="match status" value="1"/>
</dbReference>
<dbReference type="eggNOG" id="COG0624">
    <property type="taxonomic scope" value="Bacteria"/>
</dbReference>
<dbReference type="EMBL" id="CP000747">
    <property type="protein sequence ID" value="ACG78477.1"/>
    <property type="molecule type" value="Genomic_DNA"/>
</dbReference>
<protein>
    <submittedName>
        <fullName evidence="7">Peptidase, M20/M25/M40 family</fullName>
    </submittedName>
</protein>
<dbReference type="Pfam" id="PF07687">
    <property type="entry name" value="M20_dimer"/>
    <property type="match status" value="1"/>
</dbReference>
<dbReference type="PANTHER" id="PTHR43808">
    <property type="entry name" value="ACETYLORNITHINE DEACETYLASE"/>
    <property type="match status" value="1"/>
</dbReference>
<feature type="domain" description="Peptidase M20 dimerisation" evidence="6">
    <location>
        <begin position="216"/>
        <end position="334"/>
    </location>
</feature>